<keyword evidence="10" id="KW-1185">Reference proteome</keyword>
<evidence type="ECO:0000313" key="9">
    <source>
        <dbReference type="EMBL" id="XAN08407.1"/>
    </source>
</evidence>
<dbReference type="InterPro" id="IPR016795">
    <property type="entry name" value="UCP021697"/>
</dbReference>
<protein>
    <submittedName>
        <fullName evidence="9">RDD family protein</fullName>
    </submittedName>
</protein>
<keyword evidence="4 7" id="KW-1133">Transmembrane helix</keyword>
<dbReference type="InterPro" id="IPR010432">
    <property type="entry name" value="RDD"/>
</dbReference>
<keyword evidence="2" id="KW-1003">Cell membrane</keyword>
<proteinExistence type="predicted"/>
<feature type="transmembrane region" description="Helical" evidence="7">
    <location>
        <begin position="33"/>
        <end position="51"/>
    </location>
</feature>
<sequence length="143" mass="15695">MTDTAERQEDWPGQSLGLPEKGRGSLATWRSRVTALVLDWAISMIVAWAIFGMGALRGSDWRSFMILAVFFVQSSVLTAILGGSAGKLITRLEVLRLDRQPVGFIRGFARQAMVCVAIPAMVIGVHRRGLHDLTCGTVVVNRR</sequence>
<feature type="domain" description="RDD" evidence="8">
    <location>
        <begin position="27"/>
        <end position="135"/>
    </location>
</feature>
<evidence type="ECO:0000256" key="7">
    <source>
        <dbReference type="SAM" id="Phobius"/>
    </source>
</evidence>
<evidence type="ECO:0000256" key="4">
    <source>
        <dbReference type="ARBA" id="ARBA00022989"/>
    </source>
</evidence>
<feature type="transmembrane region" description="Helical" evidence="7">
    <location>
        <begin position="63"/>
        <end position="89"/>
    </location>
</feature>
<accession>A0ABZ3FQN2</accession>
<evidence type="ECO:0000256" key="1">
    <source>
        <dbReference type="ARBA" id="ARBA00004651"/>
    </source>
</evidence>
<dbReference type="Proteomes" id="UP001442841">
    <property type="component" value="Chromosome"/>
</dbReference>
<evidence type="ECO:0000313" key="10">
    <source>
        <dbReference type="Proteomes" id="UP001442841"/>
    </source>
</evidence>
<evidence type="ECO:0000259" key="8">
    <source>
        <dbReference type="Pfam" id="PF06271"/>
    </source>
</evidence>
<dbReference type="PANTHER" id="PTHR36115:SF6">
    <property type="entry name" value="PROLINE-RICH ANTIGEN HOMOLOG"/>
    <property type="match status" value="1"/>
</dbReference>
<dbReference type="PIRSF" id="PIRSF021697">
    <property type="entry name" value="UCP021697"/>
    <property type="match status" value="1"/>
</dbReference>
<dbReference type="EMBL" id="CP154795">
    <property type="protein sequence ID" value="XAN08407.1"/>
    <property type="molecule type" value="Genomic_DNA"/>
</dbReference>
<reference evidence="9 10" key="1">
    <citation type="submission" date="2024-04" db="EMBL/GenBank/DDBJ databases">
        <title>Isolation of an actinomycete strain from pig manure.</title>
        <authorList>
            <person name="Gong T."/>
            <person name="Yu Z."/>
            <person name="An M."/>
            <person name="Wei C."/>
            <person name="Yang W."/>
            <person name="Liu L."/>
        </authorList>
    </citation>
    <scope>NUCLEOTIDE SEQUENCE [LARGE SCALE GENOMIC DNA]</scope>
    <source>
        <strain evidence="9 10">ZF39</strain>
    </source>
</reference>
<organism evidence="9 10">
    <name type="scientific">Ammonicoccus fulvus</name>
    <dbReference type="NCBI Taxonomy" id="3138240"/>
    <lineage>
        <taxon>Bacteria</taxon>
        <taxon>Bacillati</taxon>
        <taxon>Actinomycetota</taxon>
        <taxon>Actinomycetes</taxon>
        <taxon>Propionibacteriales</taxon>
        <taxon>Propionibacteriaceae</taxon>
        <taxon>Ammonicoccus</taxon>
    </lineage>
</organism>
<dbReference type="PANTHER" id="PTHR36115">
    <property type="entry name" value="PROLINE-RICH ANTIGEN HOMOLOG-RELATED"/>
    <property type="match status" value="1"/>
</dbReference>
<keyword evidence="3 7" id="KW-0812">Transmembrane</keyword>
<evidence type="ECO:0000256" key="3">
    <source>
        <dbReference type="ARBA" id="ARBA00022692"/>
    </source>
</evidence>
<dbReference type="InterPro" id="IPR051791">
    <property type="entry name" value="Pra-immunoreactive"/>
</dbReference>
<gene>
    <name evidence="9" type="ORF">AADG42_14215</name>
</gene>
<dbReference type="Pfam" id="PF06271">
    <property type="entry name" value="RDD"/>
    <property type="match status" value="1"/>
</dbReference>
<keyword evidence="5 7" id="KW-0472">Membrane</keyword>
<feature type="region of interest" description="Disordered" evidence="6">
    <location>
        <begin position="1"/>
        <end position="22"/>
    </location>
</feature>
<evidence type="ECO:0000256" key="5">
    <source>
        <dbReference type="ARBA" id="ARBA00023136"/>
    </source>
</evidence>
<dbReference type="RefSeq" id="WP_425309865.1">
    <property type="nucleotide sequence ID" value="NZ_CP154795.1"/>
</dbReference>
<name>A0ABZ3FQN2_9ACTN</name>
<feature type="compositionally biased region" description="Basic and acidic residues" evidence="6">
    <location>
        <begin position="1"/>
        <end position="10"/>
    </location>
</feature>
<evidence type="ECO:0000256" key="6">
    <source>
        <dbReference type="SAM" id="MobiDB-lite"/>
    </source>
</evidence>
<evidence type="ECO:0000256" key="2">
    <source>
        <dbReference type="ARBA" id="ARBA00022475"/>
    </source>
</evidence>
<comment type="subcellular location">
    <subcellularLocation>
        <location evidence="1">Cell membrane</location>
        <topology evidence="1">Multi-pass membrane protein</topology>
    </subcellularLocation>
</comment>